<evidence type="ECO:0000313" key="3">
    <source>
        <dbReference type="Proteomes" id="UP001161438"/>
    </source>
</evidence>
<dbReference type="InterPro" id="IPR026226">
    <property type="entry name" value="EAF5"/>
</dbReference>
<evidence type="ECO:0008006" key="4">
    <source>
        <dbReference type="Google" id="ProtNLM"/>
    </source>
</evidence>
<evidence type="ECO:0000313" key="2">
    <source>
        <dbReference type="EMBL" id="CAI4038449.1"/>
    </source>
</evidence>
<dbReference type="GeneID" id="80917660"/>
<sequence length="283" mass="32066">MDREVSELVVLQLIHTLISNKNEELVRNGGGINMIGNNLRISLVKLTNEIQNNMLINELTNLRRQGTMVNGNGKLGINDILTIVKGLFPDYRTTLNDGQLSLHGLEMHDIEKLLVEKCDRFKKTQIEQIRTMEDEILKNGIKMGVSQPQSQPQQHVQSAKSGSSGIGTTTTTTTTHGVHNMDPKREKLLKLYRDTVLNKLESKTGNFRKLFKSPNNRIIKNEINYADLKNETPGSVHELQLILQKSITDGVMREAIGTDDWKLARQVQLELDDTVQFMRRALE</sequence>
<dbReference type="Proteomes" id="UP001161438">
    <property type="component" value="Chromosome 5"/>
</dbReference>
<evidence type="ECO:0000256" key="1">
    <source>
        <dbReference type="SAM" id="MobiDB-lite"/>
    </source>
</evidence>
<accession>A0AA35NG60</accession>
<gene>
    <name evidence="2" type="primary">SMKI05G0600</name>
    <name evidence="2" type="ORF">SMKI_05G0600</name>
</gene>
<dbReference type="PRINTS" id="PR02067">
    <property type="entry name" value="PROTEINEAF5"/>
</dbReference>
<feature type="region of interest" description="Disordered" evidence="1">
    <location>
        <begin position="145"/>
        <end position="180"/>
    </location>
</feature>
<name>A0AA35NG60_SACMI</name>
<proteinExistence type="predicted"/>
<keyword evidence="3" id="KW-1185">Reference proteome</keyword>
<feature type="compositionally biased region" description="Low complexity" evidence="1">
    <location>
        <begin position="145"/>
        <end position="158"/>
    </location>
</feature>
<dbReference type="RefSeq" id="XP_056081564.1">
    <property type="nucleotide sequence ID" value="XM_056221811.1"/>
</dbReference>
<dbReference type="EMBL" id="OX365761">
    <property type="protein sequence ID" value="CAI4038449.1"/>
    <property type="molecule type" value="Genomic_DNA"/>
</dbReference>
<protein>
    <recommendedName>
        <fullName evidence="4">Eaf5p</fullName>
    </recommendedName>
</protein>
<organism evidence="2 3">
    <name type="scientific">Saccharomyces mikatae IFO 1815</name>
    <dbReference type="NCBI Taxonomy" id="226126"/>
    <lineage>
        <taxon>Eukaryota</taxon>
        <taxon>Fungi</taxon>
        <taxon>Dikarya</taxon>
        <taxon>Ascomycota</taxon>
        <taxon>Saccharomycotina</taxon>
        <taxon>Saccharomycetes</taxon>
        <taxon>Saccharomycetales</taxon>
        <taxon>Saccharomycetaceae</taxon>
        <taxon>Saccharomyces</taxon>
    </lineage>
</organism>
<reference evidence="2" key="1">
    <citation type="submission" date="2022-10" db="EMBL/GenBank/DDBJ databases">
        <authorList>
            <person name="Byrne P K."/>
        </authorList>
    </citation>
    <scope>NUCLEOTIDE SEQUENCE</scope>
    <source>
        <strain evidence="2">IFO1815</strain>
    </source>
</reference>
<dbReference type="AlphaFoldDB" id="A0AA35NG60"/>